<proteinExistence type="predicted"/>
<dbReference type="Proteomes" id="UP000694865">
    <property type="component" value="Unplaced"/>
</dbReference>
<protein>
    <recommendedName>
        <fullName evidence="2">L-serine ammonia-lyase</fullName>
        <ecNumber evidence="2">4.3.1.17</ecNumber>
    </recommendedName>
    <alternativeName>
        <fullName evidence="5">L-serine deaminase</fullName>
    </alternativeName>
    <alternativeName>
        <fullName evidence="6">L-threonine dehydratase</fullName>
    </alternativeName>
</protein>
<dbReference type="GeneID" id="102805486"/>
<evidence type="ECO:0000256" key="5">
    <source>
        <dbReference type="ARBA" id="ARBA00041766"/>
    </source>
</evidence>
<dbReference type="SUPFAM" id="SSF53686">
    <property type="entry name" value="Tryptophan synthase beta subunit-like PLP-dependent enzymes"/>
    <property type="match status" value="1"/>
</dbReference>
<feature type="domain" description="Tryptophan synthase beta chain-like PALP" evidence="8">
    <location>
        <begin position="13"/>
        <end position="209"/>
    </location>
</feature>
<evidence type="ECO:0000256" key="2">
    <source>
        <dbReference type="ARBA" id="ARBA00012093"/>
    </source>
</evidence>
<keyword evidence="9" id="KW-1185">Reference proteome</keyword>
<reference evidence="10" key="1">
    <citation type="submission" date="2025-08" db="UniProtKB">
        <authorList>
            <consortium name="RefSeq"/>
        </authorList>
    </citation>
    <scope>IDENTIFICATION</scope>
    <source>
        <tissue evidence="10">Testes</tissue>
    </source>
</reference>
<dbReference type="PANTHER" id="PTHR48078:SF6">
    <property type="entry name" value="L-THREONINE DEHYDRATASE CATABOLIC TDCB"/>
    <property type="match status" value="1"/>
</dbReference>
<evidence type="ECO:0000313" key="10">
    <source>
        <dbReference type="RefSeq" id="XP_006822980.1"/>
    </source>
</evidence>
<evidence type="ECO:0000256" key="1">
    <source>
        <dbReference type="ARBA" id="ARBA00001933"/>
    </source>
</evidence>
<gene>
    <name evidence="10" type="primary">LOC102805486</name>
</gene>
<organism evidence="9 10">
    <name type="scientific">Saccoglossus kowalevskii</name>
    <name type="common">Acorn worm</name>
    <dbReference type="NCBI Taxonomy" id="10224"/>
    <lineage>
        <taxon>Eukaryota</taxon>
        <taxon>Metazoa</taxon>
        <taxon>Hemichordata</taxon>
        <taxon>Enteropneusta</taxon>
        <taxon>Harrimaniidae</taxon>
        <taxon>Saccoglossus</taxon>
    </lineage>
</organism>
<dbReference type="InterPro" id="IPR000634">
    <property type="entry name" value="Ser/Thr_deHydtase_PyrdxlP-BS"/>
</dbReference>
<dbReference type="PROSITE" id="PS00165">
    <property type="entry name" value="DEHYDRATASE_SER_THR"/>
    <property type="match status" value="1"/>
</dbReference>
<dbReference type="Pfam" id="PF00291">
    <property type="entry name" value="PALP"/>
    <property type="match status" value="1"/>
</dbReference>
<evidence type="ECO:0000256" key="7">
    <source>
        <dbReference type="ARBA" id="ARBA00049406"/>
    </source>
</evidence>
<evidence type="ECO:0000313" key="9">
    <source>
        <dbReference type="Proteomes" id="UP000694865"/>
    </source>
</evidence>
<name>A0ABM0MSI9_SACKO</name>
<dbReference type="Gene3D" id="3.40.50.1100">
    <property type="match status" value="2"/>
</dbReference>
<evidence type="ECO:0000259" key="8">
    <source>
        <dbReference type="Pfam" id="PF00291"/>
    </source>
</evidence>
<dbReference type="InterPro" id="IPR050147">
    <property type="entry name" value="Ser/Thr_Dehydratase"/>
</dbReference>
<evidence type="ECO:0000256" key="4">
    <source>
        <dbReference type="ARBA" id="ARBA00023239"/>
    </source>
</evidence>
<comment type="cofactor">
    <cofactor evidence="1">
        <name>pyridoxal 5'-phosphate</name>
        <dbReference type="ChEBI" id="CHEBI:597326"/>
    </cofactor>
</comment>
<dbReference type="EC" id="4.3.1.17" evidence="2"/>
<dbReference type="InterPro" id="IPR001926">
    <property type="entry name" value="TrpB-like_PALP"/>
</dbReference>
<sequence>MVAVYHLFDVFFLDSEQITHSFKARGAFNNIIKLVESGQEARLKKKGLTTTSSGNAGIGYALACHTFGIPLQVHVPDQITELKERMMVKYSAEVIKHKLDYMDIITMAETSARVRGTELIDSCNYIDVLGGNGTVGLEILNDLPDVDVIFLPVGGGSLISSTAVYVKTVNPKIQIIGCQPETNSAMEHLVRTGKYDKLLLQDTISDATEGDVYENSVIETASALPIAAFLSVAEDYRDKKVALVITGSNIGCEKIKYILQNYSQHTF</sequence>
<accession>A0ABM0MSI9</accession>
<keyword evidence="3" id="KW-0663">Pyridoxal phosphate</keyword>
<dbReference type="RefSeq" id="XP_006822980.1">
    <property type="nucleotide sequence ID" value="XM_006822917.1"/>
</dbReference>
<dbReference type="InterPro" id="IPR036052">
    <property type="entry name" value="TrpB-like_PALP_sf"/>
</dbReference>
<comment type="catalytic activity">
    <reaction evidence="7">
        <text>L-serine = pyruvate + NH4(+)</text>
        <dbReference type="Rhea" id="RHEA:19169"/>
        <dbReference type="ChEBI" id="CHEBI:15361"/>
        <dbReference type="ChEBI" id="CHEBI:28938"/>
        <dbReference type="ChEBI" id="CHEBI:33384"/>
        <dbReference type="EC" id="4.3.1.17"/>
    </reaction>
</comment>
<dbReference type="PANTHER" id="PTHR48078">
    <property type="entry name" value="THREONINE DEHYDRATASE, MITOCHONDRIAL-RELATED"/>
    <property type="match status" value="1"/>
</dbReference>
<evidence type="ECO:0000256" key="3">
    <source>
        <dbReference type="ARBA" id="ARBA00022898"/>
    </source>
</evidence>
<evidence type="ECO:0000256" key="6">
    <source>
        <dbReference type="ARBA" id="ARBA00042605"/>
    </source>
</evidence>
<keyword evidence="4" id="KW-0456">Lyase</keyword>